<dbReference type="Proteomes" id="UP000199652">
    <property type="component" value="Unassembled WGS sequence"/>
</dbReference>
<name>A0A1H3BGV0_EUBBA</name>
<evidence type="ECO:0000313" key="2">
    <source>
        <dbReference type="Proteomes" id="UP000199652"/>
    </source>
</evidence>
<sequence>MCVYTKMVAYKFNGVKERFRKESEKDRETVKAI</sequence>
<gene>
    <name evidence="1" type="ORF">SAMN04488579_10271</name>
</gene>
<evidence type="ECO:0000313" key="1">
    <source>
        <dbReference type="EMBL" id="SDX41015.1"/>
    </source>
</evidence>
<dbReference type="AlphaFoldDB" id="A0A1H3BGV0"/>
<proteinExistence type="predicted"/>
<organism evidence="1 2">
    <name type="scientific">Eubacterium barkeri</name>
    <name type="common">Clostridium barkeri</name>
    <dbReference type="NCBI Taxonomy" id="1528"/>
    <lineage>
        <taxon>Bacteria</taxon>
        <taxon>Bacillati</taxon>
        <taxon>Bacillota</taxon>
        <taxon>Clostridia</taxon>
        <taxon>Eubacteriales</taxon>
        <taxon>Eubacteriaceae</taxon>
        <taxon>Eubacterium</taxon>
    </lineage>
</organism>
<accession>A0A1H3BGV0</accession>
<dbReference type="STRING" id="1528.SAMN04488579_10271"/>
<reference evidence="2" key="1">
    <citation type="submission" date="2016-10" db="EMBL/GenBank/DDBJ databases">
        <authorList>
            <person name="Varghese N."/>
            <person name="Submissions S."/>
        </authorList>
    </citation>
    <scope>NUCLEOTIDE SEQUENCE [LARGE SCALE GENOMIC DNA]</scope>
    <source>
        <strain evidence="2">VPI 5359</strain>
    </source>
</reference>
<dbReference type="EMBL" id="FNOU01000002">
    <property type="protein sequence ID" value="SDX41015.1"/>
    <property type="molecule type" value="Genomic_DNA"/>
</dbReference>
<protein>
    <submittedName>
        <fullName evidence="1">Uncharacterized protein</fullName>
    </submittedName>
</protein>
<keyword evidence="2" id="KW-1185">Reference proteome</keyword>